<feature type="compositionally biased region" description="Polar residues" evidence="1">
    <location>
        <begin position="186"/>
        <end position="195"/>
    </location>
</feature>
<dbReference type="AlphaFoldDB" id="A0A9Q1Q9N7"/>
<reference evidence="2" key="1">
    <citation type="submission" date="2022-04" db="EMBL/GenBank/DDBJ databases">
        <title>Carnegiea gigantea Genome sequencing and assembly v2.</title>
        <authorList>
            <person name="Copetti D."/>
            <person name="Sanderson M.J."/>
            <person name="Burquez A."/>
            <person name="Wojciechowski M.F."/>
        </authorList>
    </citation>
    <scope>NUCLEOTIDE SEQUENCE</scope>
    <source>
        <strain evidence="2">SGP5-SGP5p</strain>
        <tissue evidence="2">Aerial part</tissue>
    </source>
</reference>
<gene>
    <name evidence="2" type="ORF">Cgig2_015447</name>
</gene>
<protein>
    <submittedName>
        <fullName evidence="2">Uncharacterized protein</fullName>
    </submittedName>
</protein>
<evidence type="ECO:0000313" key="2">
    <source>
        <dbReference type="EMBL" id="KAJ8433020.1"/>
    </source>
</evidence>
<accession>A0A9Q1Q9N7</accession>
<feature type="region of interest" description="Disordered" evidence="1">
    <location>
        <begin position="1"/>
        <end position="52"/>
    </location>
</feature>
<evidence type="ECO:0000256" key="1">
    <source>
        <dbReference type="SAM" id="MobiDB-lite"/>
    </source>
</evidence>
<feature type="region of interest" description="Disordered" evidence="1">
    <location>
        <begin position="164"/>
        <end position="195"/>
    </location>
</feature>
<feature type="compositionally biased region" description="Polar residues" evidence="1">
    <location>
        <begin position="43"/>
        <end position="52"/>
    </location>
</feature>
<name>A0A9Q1Q9N7_9CARY</name>
<organism evidence="2 3">
    <name type="scientific">Carnegiea gigantea</name>
    <dbReference type="NCBI Taxonomy" id="171969"/>
    <lineage>
        <taxon>Eukaryota</taxon>
        <taxon>Viridiplantae</taxon>
        <taxon>Streptophyta</taxon>
        <taxon>Embryophyta</taxon>
        <taxon>Tracheophyta</taxon>
        <taxon>Spermatophyta</taxon>
        <taxon>Magnoliopsida</taxon>
        <taxon>eudicotyledons</taxon>
        <taxon>Gunneridae</taxon>
        <taxon>Pentapetalae</taxon>
        <taxon>Caryophyllales</taxon>
        <taxon>Cactineae</taxon>
        <taxon>Cactaceae</taxon>
        <taxon>Cactoideae</taxon>
        <taxon>Echinocereeae</taxon>
        <taxon>Carnegiea</taxon>
    </lineage>
</organism>
<dbReference type="OrthoDB" id="618098at2759"/>
<dbReference type="Proteomes" id="UP001153076">
    <property type="component" value="Unassembled WGS sequence"/>
</dbReference>
<proteinExistence type="predicted"/>
<keyword evidence="3" id="KW-1185">Reference proteome</keyword>
<feature type="compositionally biased region" description="Basic and acidic residues" evidence="1">
    <location>
        <begin position="9"/>
        <end position="22"/>
    </location>
</feature>
<comment type="caution">
    <text evidence="2">The sequence shown here is derived from an EMBL/GenBank/DDBJ whole genome shotgun (WGS) entry which is preliminary data.</text>
</comment>
<sequence>MGPRIKVSGGRERSLESLCEDKVNEEEENEESSKKDEPESSSTQEPSGVETSSVKFGNFRKWVISSDNLVKGLSEIVSILGREIRAASSNINRAIGFDAELSEKRSKLNQELANLDLITMERDQSARKIASEHTPNDIETEAAFELHPIVNDMDKSPHQPKLHMEVNEEEENEESSKKDEPESSSTQEPSGVETSSVKFGNFRKWVISSDNLVQGLSEIVSILGREIRAASSNINRAIGFDAELSEKRSKLNQELANLDLITMERDQSARKIAYEHTPNDIETEAAFELHPIVNDMDKSPHQPKLHMEVGEMLGD</sequence>
<dbReference type="EMBL" id="JAKOGI010000565">
    <property type="protein sequence ID" value="KAJ8433020.1"/>
    <property type="molecule type" value="Genomic_DNA"/>
</dbReference>
<evidence type="ECO:0000313" key="3">
    <source>
        <dbReference type="Proteomes" id="UP001153076"/>
    </source>
</evidence>